<protein>
    <recommendedName>
        <fullName evidence="4">Prion-inhibition and propagation HeLo domain-containing protein</fullName>
    </recommendedName>
</protein>
<keyword evidence="3" id="KW-1185">Reference proteome</keyword>
<dbReference type="Proteomes" id="UP000275078">
    <property type="component" value="Unassembled WGS sequence"/>
</dbReference>
<dbReference type="AlphaFoldDB" id="A0A3N4I6D2"/>
<feature type="signal peptide" evidence="1">
    <location>
        <begin position="1"/>
        <end position="20"/>
    </location>
</feature>
<dbReference type="OrthoDB" id="3565018at2759"/>
<evidence type="ECO:0008006" key="4">
    <source>
        <dbReference type="Google" id="ProtNLM"/>
    </source>
</evidence>
<proteinExistence type="predicted"/>
<feature type="chain" id="PRO_5018107114" description="Prion-inhibition and propagation HeLo domain-containing protein" evidence="1">
    <location>
        <begin position="21"/>
        <end position="333"/>
    </location>
</feature>
<dbReference type="PANTHER" id="PTHR35186">
    <property type="entry name" value="ANK_REP_REGION DOMAIN-CONTAINING PROTEIN"/>
    <property type="match status" value="1"/>
</dbReference>
<accession>A0A3N4I6D2</accession>
<dbReference type="EMBL" id="ML119683">
    <property type="protein sequence ID" value="RPA80996.1"/>
    <property type="molecule type" value="Genomic_DNA"/>
</dbReference>
<evidence type="ECO:0000313" key="2">
    <source>
        <dbReference type="EMBL" id="RPA80996.1"/>
    </source>
</evidence>
<organism evidence="2 3">
    <name type="scientific">Ascobolus immersus RN42</name>
    <dbReference type="NCBI Taxonomy" id="1160509"/>
    <lineage>
        <taxon>Eukaryota</taxon>
        <taxon>Fungi</taxon>
        <taxon>Dikarya</taxon>
        <taxon>Ascomycota</taxon>
        <taxon>Pezizomycotina</taxon>
        <taxon>Pezizomycetes</taxon>
        <taxon>Pezizales</taxon>
        <taxon>Ascobolaceae</taxon>
        <taxon>Ascobolus</taxon>
    </lineage>
</organism>
<dbReference type="PANTHER" id="PTHR35186:SF4">
    <property type="entry name" value="PRION-INHIBITION AND PROPAGATION HELO DOMAIN-CONTAINING PROTEIN"/>
    <property type="match status" value="1"/>
</dbReference>
<dbReference type="STRING" id="1160509.A0A3N4I6D2"/>
<reference evidence="2 3" key="1">
    <citation type="journal article" date="2018" name="Nat. Ecol. Evol.">
        <title>Pezizomycetes genomes reveal the molecular basis of ectomycorrhizal truffle lifestyle.</title>
        <authorList>
            <person name="Murat C."/>
            <person name="Payen T."/>
            <person name="Noel B."/>
            <person name="Kuo A."/>
            <person name="Morin E."/>
            <person name="Chen J."/>
            <person name="Kohler A."/>
            <person name="Krizsan K."/>
            <person name="Balestrini R."/>
            <person name="Da Silva C."/>
            <person name="Montanini B."/>
            <person name="Hainaut M."/>
            <person name="Levati E."/>
            <person name="Barry K.W."/>
            <person name="Belfiori B."/>
            <person name="Cichocki N."/>
            <person name="Clum A."/>
            <person name="Dockter R.B."/>
            <person name="Fauchery L."/>
            <person name="Guy J."/>
            <person name="Iotti M."/>
            <person name="Le Tacon F."/>
            <person name="Lindquist E.A."/>
            <person name="Lipzen A."/>
            <person name="Malagnac F."/>
            <person name="Mello A."/>
            <person name="Molinier V."/>
            <person name="Miyauchi S."/>
            <person name="Poulain J."/>
            <person name="Riccioni C."/>
            <person name="Rubini A."/>
            <person name="Sitrit Y."/>
            <person name="Splivallo R."/>
            <person name="Traeger S."/>
            <person name="Wang M."/>
            <person name="Zifcakova L."/>
            <person name="Wipf D."/>
            <person name="Zambonelli A."/>
            <person name="Paolocci F."/>
            <person name="Nowrousian M."/>
            <person name="Ottonello S."/>
            <person name="Baldrian P."/>
            <person name="Spatafora J.W."/>
            <person name="Henrissat B."/>
            <person name="Nagy L.G."/>
            <person name="Aury J.M."/>
            <person name="Wincker P."/>
            <person name="Grigoriev I.V."/>
            <person name="Bonfante P."/>
            <person name="Martin F.M."/>
        </authorList>
    </citation>
    <scope>NUCLEOTIDE SEQUENCE [LARGE SCALE GENOMIC DNA]</scope>
    <source>
        <strain evidence="2 3">RN42</strain>
    </source>
</reference>
<evidence type="ECO:0000256" key="1">
    <source>
        <dbReference type="SAM" id="SignalP"/>
    </source>
</evidence>
<sequence>MEVAGLVVGIIPLTISALEAYQTMCDAIGVIRNHSEAFRSLHVRLRASFFIYRKAVERMLYPLSLSESELEKCGYLDSEKILLLWYTPKEKEKLESCLGAKQCHMYQGLITMFFERIKTLVVDLKLNKECKPLWIGNDGTVDDLRQYKFIGSYSKWRKVRAGLKDRSFQKQLDAIEEDAKRIQYLVDLDLGAAPDQALRKQAAPNTRRQKTESKYLRSITMAATKFYRLLDSWSAFCPNPCGYTHKASLQISEFLGDPHEATQQTAQLQHGEDHSYTSVHLKTLFLLDRIGAQPTWNWKAVDVEPRLQLQPASTITRCELTSHEMPYTFGTFN</sequence>
<gene>
    <name evidence="2" type="ORF">BJ508DRAFT_117873</name>
</gene>
<keyword evidence="1" id="KW-0732">Signal</keyword>
<name>A0A3N4I6D2_ASCIM</name>
<evidence type="ECO:0000313" key="3">
    <source>
        <dbReference type="Proteomes" id="UP000275078"/>
    </source>
</evidence>